<evidence type="ECO:0000313" key="3">
    <source>
        <dbReference type="Proteomes" id="UP000254232"/>
    </source>
</evidence>
<sequence>MLPIYVIHIDSATERADSIRQQFDNLKIEFEFFPAINAKKTPNHPLFSHYNAKKHFQRKGRNLSSGELGCYASHYSTWKKCLELNQPIIVLEDDVTILENFKDIYTNAERIIQKYDFVWLHKNHRSDDKVIVESIDAFSIAKFYRDYFCAQGYLITPKAAKQLLTYCEEWIYPVDDQMGRFYENKIENYAIYPACIDHIASMESLIGDDRRGKKKLSFTSKIRREYFNLKDHCRRAWYNFCFKLGAEVD</sequence>
<dbReference type="Proteomes" id="UP000254232">
    <property type="component" value="Unassembled WGS sequence"/>
</dbReference>
<feature type="domain" description="Glycosyl transferase family 25" evidence="1">
    <location>
        <begin position="1"/>
        <end position="178"/>
    </location>
</feature>
<reference evidence="2 3" key="1">
    <citation type="submission" date="2018-06" db="EMBL/GenBank/DDBJ databases">
        <authorList>
            <consortium name="Pathogen Informatics"/>
            <person name="Doyle S."/>
        </authorList>
    </citation>
    <scope>NUCLEOTIDE SEQUENCE [LARGE SCALE GENOMIC DNA]</scope>
    <source>
        <strain evidence="2 3">NCTC11413</strain>
    </source>
</reference>
<organism evidence="2 3">
    <name type="scientific">Gallibacterium anatis</name>
    <dbReference type="NCBI Taxonomy" id="750"/>
    <lineage>
        <taxon>Bacteria</taxon>
        <taxon>Pseudomonadati</taxon>
        <taxon>Pseudomonadota</taxon>
        <taxon>Gammaproteobacteria</taxon>
        <taxon>Pasteurellales</taxon>
        <taxon>Pasteurellaceae</taxon>
        <taxon>Gallibacterium</taxon>
    </lineage>
</organism>
<dbReference type="InterPro" id="IPR002654">
    <property type="entry name" value="Glyco_trans_25"/>
</dbReference>
<dbReference type="CDD" id="cd06532">
    <property type="entry name" value="Glyco_transf_25"/>
    <property type="match status" value="1"/>
</dbReference>
<evidence type="ECO:0000259" key="1">
    <source>
        <dbReference type="Pfam" id="PF01755"/>
    </source>
</evidence>
<dbReference type="AlphaFoldDB" id="A0A377H6J0"/>
<dbReference type="EC" id="2.-.-.-" evidence="2"/>
<evidence type="ECO:0000313" key="2">
    <source>
        <dbReference type="EMBL" id="STO38112.1"/>
    </source>
</evidence>
<dbReference type="RefSeq" id="WP_018346553.1">
    <property type="nucleotide sequence ID" value="NZ_UGGZ01000001.1"/>
</dbReference>
<accession>A0A377H6J0</accession>
<name>A0A377H6J0_9PAST</name>
<proteinExistence type="predicted"/>
<gene>
    <name evidence="2" type="primary">lex1</name>
    <name evidence="2" type="ORF">NCTC11413_01236</name>
</gene>
<dbReference type="GO" id="GO:0016740">
    <property type="term" value="F:transferase activity"/>
    <property type="evidence" value="ECO:0007669"/>
    <property type="project" value="UniProtKB-KW"/>
</dbReference>
<dbReference type="EMBL" id="UGGZ01000001">
    <property type="protein sequence ID" value="STO38112.1"/>
    <property type="molecule type" value="Genomic_DNA"/>
</dbReference>
<keyword evidence="2" id="KW-0808">Transferase</keyword>
<protein>
    <submittedName>
        <fullName evidence="2">Lipooligosaccharide biosynthesis protein lex-1</fullName>
        <ecNumber evidence="2">2.-.-.-</ecNumber>
    </submittedName>
</protein>
<dbReference type="Pfam" id="PF01755">
    <property type="entry name" value="Glyco_transf_25"/>
    <property type="match status" value="1"/>
</dbReference>